<organism evidence="2 3">
    <name type="scientific">Microlunatus sagamiharensis</name>
    <dbReference type="NCBI Taxonomy" id="546874"/>
    <lineage>
        <taxon>Bacteria</taxon>
        <taxon>Bacillati</taxon>
        <taxon>Actinomycetota</taxon>
        <taxon>Actinomycetes</taxon>
        <taxon>Propionibacteriales</taxon>
        <taxon>Propionibacteriaceae</taxon>
        <taxon>Microlunatus</taxon>
    </lineage>
</organism>
<dbReference type="Gene3D" id="3.20.20.150">
    <property type="entry name" value="Divalent-metal-dependent TIM barrel enzymes"/>
    <property type="match status" value="1"/>
</dbReference>
<reference evidence="3" key="1">
    <citation type="submission" date="2016-10" db="EMBL/GenBank/DDBJ databases">
        <authorList>
            <person name="Varghese N."/>
            <person name="Submissions S."/>
        </authorList>
    </citation>
    <scope>NUCLEOTIDE SEQUENCE [LARGE SCALE GENOMIC DNA]</scope>
    <source>
        <strain evidence="3">DSM 21743</strain>
    </source>
</reference>
<dbReference type="PANTHER" id="PTHR12110:SF52">
    <property type="entry name" value="XYLOSE ISOMERASE"/>
    <property type="match status" value="1"/>
</dbReference>
<dbReference type="InterPro" id="IPR013022">
    <property type="entry name" value="Xyl_isomerase-like_TIM-brl"/>
</dbReference>
<dbReference type="STRING" id="546874.SAMN04488544_3347"/>
<dbReference type="Pfam" id="PF01261">
    <property type="entry name" value="AP_endonuc_2"/>
    <property type="match status" value="1"/>
</dbReference>
<dbReference type="PANTHER" id="PTHR12110">
    <property type="entry name" value="HYDROXYPYRUVATE ISOMERASE"/>
    <property type="match status" value="1"/>
</dbReference>
<dbReference type="Proteomes" id="UP000198825">
    <property type="component" value="Chromosome I"/>
</dbReference>
<evidence type="ECO:0000313" key="2">
    <source>
        <dbReference type="EMBL" id="SDV00626.1"/>
    </source>
</evidence>
<accession>A0A1H2N765</accession>
<protein>
    <submittedName>
        <fullName evidence="2">Sugar phosphate isomerase/epimerase</fullName>
    </submittedName>
</protein>
<feature type="domain" description="Xylose isomerase-like TIM barrel" evidence="1">
    <location>
        <begin position="13"/>
        <end position="241"/>
    </location>
</feature>
<dbReference type="InterPro" id="IPR036237">
    <property type="entry name" value="Xyl_isomerase-like_sf"/>
</dbReference>
<dbReference type="AlphaFoldDB" id="A0A1H2N765"/>
<dbReference type="InterPro" id="IPR050312">
    <property type="entry name" value="IolE/XylAMocC-like"/>
</dbReference>
<proteinExistence type="predicted"/>
<sequence length="269" mass="28351">MTVPSMALPELVDRSSAAGLGGIGLWSSSWETLGVDEAARLVRTAGLRVSSVCRAGMFPARDDAAREAGRSDNHLLVEAARVLDAEALVVVCGAAVGTDLTRARREVAEGLAGLADHARAHGVRLAVEPMHPMMIADRSVVTSLREAVDLVETLDHPAVGLALDAYHVWWDAYWREELARAPHRLLAVQVSDWVTPVVHQLRSRGMPGEGVVDLDGFLQTVTGSGFDGVVEVEVLSDAWDARPADVAFAAALAGVDALGALAGARAEDG</sequence>
<keyword evidence="2" id="KW-0413">Isomerase</keyword>
<dbReference type="EMBL" id="LT629799">
    <property type="protein sequence ID" value="SDV00626.1"/>
    <property type="molecule type" value="Genomic_DNA"/>
</dbReference>
<name>A0A1H2N765_9ACTN</name>
<keyword evidence="3" id="KW-1185">Reference proteome</keyword>
<dbReference type="GO" id="GO:0016853">
    <property type="term" value="F:isomerase activity"/>
    <property type="evidence" value="ECO:0007669"/>
    <property type="project" value="UniProtKB-KW"/>
</dbReference>
<evidence type="ECO:0000259" key="1">
    <source>
        <dbReference type="Pfam" id="PF01261"/>
    </source>
</evidence>
<dbReference type="SUPFAM" id="SSF51658">
    <property type="entry name" value="Xylose isomerase-like"/>
    <property type="match status" value="1"/>
</dbReference>
<evidence type="ECO:0000313" key="3">
    <source>
        <dbReference type="Proteomes" id="UP000198825"/>
    </source>
</evidence>
<gene>
    <name evidence="2" type="ORF">SAMN04488544_3347</name>
</gene>